<feature type="transmembrane region" description="Helical" evidence="5">
    <location>
        <begin position="304"/>
        <end position="323"/>
    </location>
</feature>
<gene>
    <name evidence="7" type="ORF">EP51_39610</name>
</gene>
<evidence type="ECO:0000256" key="1">
    <source>
        <dbReference type="ARBA" id="ARBA00004651"/>
    </source>
</evidence>
<keyword evidence="4 5" id="KW-0472">Membrane</keyword>
<keyword evidence="2 5" id="KW-0812">Transmembrane</keyword>
<evidence type="ECO:0000256" key="5">
    <source>
        <dbReference type="SAM" id="Phobius"/>
    </source>
</evidence>
<dbReference type="PANTHER" id="PTHR11662">
    <property type="entry name" value="SOLUTE CARRIER FAMILY 17"/>
    <property type="match status" value="1"/>
</dbReference>
<dbReference type="EMBL" id="CP008948">
    <property type="protein sequence ID" value="AII10411.1"/>
    <property type="molecule type" value="Genomic_DNA"/>
</dbReference>
<keyword evidence="7" id="KW-0614">Plasmid</keyword>
<feature type="domain" description="Major facilitator superfamily (MFS) profile" evidence="6">
    <location>
        <begin position="24"/>
        <end position="423"/>
    </location>
</feature>
<evidence type="ECO:0000259" key="6">
    <source>
        <dbReference type="PROSITE" id="PS50850"/>
    </source>
</evidence>
<feature type="transmembrane region" description="Helical" evidence="5">
    <location>
        <begin position="399"/>
        <end position="419"/>
    </location>
</feature>
<proteinExistence type="predicted"/>
<dbReference type="Pfam" id="PF07690">
    <property type="entry name" value="MFS_1"/>
    <property type="match status" value="1"/>
</dbReference>
<dbReference type="PANTHER" id="PTHR11662:SF450">
    <property type="entry name" value="BLR1003 PROTEIN"/>
    <property type="match status" value="1"/>
</dbReference>
<protein>
    <submittedName>
        <fullName evidence="7">MFS transporter</fullName>
    </submittedName>
</protein>
<dbReference type="AlphaFoldDB" id="A0A076EX74"/>
<feature type="transmembrane region" description="Helical" evidence="5">
    <location>
        <begin position="120"/>
        <end position="139"/>
    </location>
</feature>
<dbReference type="InterPro" id="IPR020846">
    <property type="entry name" value="MFS_dom"/>
</dbReference>
<feature type="transmembrane region" description="Helical" evidence="5">
    <location>
        <begin position="231"/>
        <end position="252"/>
    </location>
</feature>
<dbReference type="PROSITE" id="PS50850">
    <property type="entry name" value="MFS"/>
    <property type="match status" value="1"/>
</dbReference>
<dbReference type="InterPro" id="IPR036259">
    <property type="entry name" value="MFS_trans_sf"/>
</dbReference>
<evidence type="ECO:0000313" key="8">
    <source>
        <dbReference type="Proteomes" id="UP000028488"/>
    </source>
</evidence>
<feature type="transmembrane region" description="Helical" evidence="5">
    <location>
        <begin position="329"/>
        <end position="349"/>
    </location>
</feature>
<organism evidence="7 8">
    <name type="scientific">Rhodococcus opacus</name>
    <name type="common">Nocardia opaca</name>
    <dbReference type="NCBI Taxonomy" id="37919"/>
    <lineage>
        <taxon>Bacteria</taxon>
        <taxon>Bacillati</taxon>
        <taxon>Actinomycetota</taxon>
        <taxon>Actinomycetes</taxon>
        <taxon>Mycobacteriales</taxon>
        <taxon>Nocardiaceae</taxon>
        <taxon>Rhodococcus</taxon>
    </lineage>
</organism>
<feature type="transmembrane region" description="Helical" evidence="5">
    <location>
        <begin position="361"/>
        <end position="387"/>
    </location>
</feature>
<evidence type="ECO:0000256" key="4">
    <source>
        <dbReference type="ARBA" id="ARBA00023136"/>
    </source>
</evidence>
<feature type="transmembrane region" description="Helical" evidence="5">
    <location>
        <begin position="176"/>
        <end position="195"/>
    </location>
</feature>
<dbReference type="GO" id="GO:0005886">
    <property type="term" value="C:plasma membrane"/>
    <property type="evidence" value="ECO:0007669"/>
    <property type="project" value="UniProtKB-SubCell"/>
</dbReference>
<dbReference type="GO" id="GO:0022857">
    <property type="term" value="F:transmembrane transporter activity"/>
    <property type="evidence" value="ECO:0007669"/>
    <property type="project" value="InterPro"/>
</dbReference>
<comment type="subcellular location">
    <subcellularLocation>
        <location evidence="1">Cell membrane</location>
        <topology evidence="1">Multi-pass membrane protein</topology>
    </subcellularLocation>
</comment>
<reference evidence="7 8" key="1">
    <citation type="submission" date="2014-07" db="EMBL/GenBank/DDBJ databases">
        <title>Genome Sequence of Rhodococcus opacus Strain R7, a Biodegrader of Mono- and Polycyclic Aromatic Hydrocarbons.</title>
        <authorList>
            <person name="Di Gennaro P."/>
            <person name="Zampolli J."/>
            <person name="Presti I."/>
            <person name="Cappelletti M."/>
            <person name="D'Ursi P."/>
            <person name="Orro A."/>
            <person name="Mezzelani A."/>
            <person name="Milanesi L."/>
        </authorList>
    </citation>
    <scope>NUCLEOTIDE SEQUENCE [LARGE SCALE GENOMIC DNA]</scope>
    <source>
        <strain evidence="7 8">R7</strain>
        <plasmid evidence="7">pPDG1</plasmid>
    </source>
</reference>
<feature type="transmembrane region" description="Helical" evidence="5">
    <location>
        <begin position="151"/>
        <end position="170"/>
    </location>
</feature>
<sequence length="439" mass="46629">MTVGKLEETAAAQSTGTRRTAWSMTAVVILLYMINYADKAVYGIIAQPLARELGLTSSQIGMVGSLFFLMFTIGGFASGLLSRWFGLRWALLALALVWSATVLPVVLSATLAVLIASRMLLGFAEGPSAALMHTAVYSWHAPDKRGFPSALLLSSVSIAKIVFAPLLTYITVSFGWRAALITMAIMGALWCILWVTSWSQGPHLAPAAKSTGEQQSDNTVPWLSIFRTPTFIFGALLFMAYYALQTVILTWLPSYFELGLGFSAQQAGSMFGIPSIFALVYMLTISRVSDRLIARGSTIRRARAVVAASGVALGAVILLFVPYVDSPLVVVAMISLAYGVASGAAPLLNTAVSMICPQRQLAGTLGVYMAIMSVGGLIAPWLAGVIVDHATTKADGFAISFQILGAAAGVFALLALTFINPDRDRLRVLPATTADTEAV</sequence>
<feature type="transmembrane region" description="Helical" evidence="5">
    <location>
        <begin position="89"/>
        <end position="114"/>
    </location>
</feature>
<evidence type="ECO:0000256" key="3">
    <source>
        <dbReference type="ARBA" id="ARBA00022989"/>
    </source>
</evidence>
<dbReference type="InterPro" id="IPR050382">
    <property type="entry name" value="MFS_Na/Anion_cotransporter"/>
</dbReference>
<dbReference type="Gene3D" id="1.20.1250.20">
    <property type="entry name" value="MFS general substrate transporter like domains"/>
    <property type="match status" value="2"/>
</dbReference>
<feature type="transmembrane region" description="Helical" evidence="5">
    <location>
        <begin position="264"/>
        <end position="283"/>
    </location>
</feature>
<keyword evidence="3 5" id="KW-1133">Transmembrane helix</keyword>
<dbReference type="RefSeq" id="WP_235214792.1">
    <property type="nucleotide sequence ID" value="NZ_CP008948.1"/>
</dbReference>
<feature type="transmembrane region" description="Helical" evidence="5">
    <location>
        <begin position="57"/>
        <end position="77"/>
    </location>
</feature>
<accession>A0A076EX74</accession>
<dbReference type="Proteomes" id="UP000028488">
    <property type="component" value="Plasmid pPDG1"/>
</dbReference>
<geneLocation type="plasmid" evidence="7 8">
    <name>pPDG1</name>
</geneLocation>
<evidence type="ECO:0000313" key="7">
    <source>
        <dbReference type="EMBL" id="AII10411.1"/>
    </source>
</evidence>
<name>A0A076EX74_RHOOP</name>
<dbReference type="InterPro" id="IPR011701">
    <property type="entry name" value="MFS"/>
</dbReference>
<evidence type="ECO:0000256" key="2">
    <source>
        <dbReference type="ARBA" id="ARBA00022692"/>
    </source>
</evidence>
<dbReference type="SUPFAM" id="SSF103473">
    <property type="entry name" value="MFS general substrate transporter"/>
    <property type="match status" value="1"/>
</dbReference>